<comment type="subcellular location">
    <subcellularLocation>
        <location evidence="7">Cell inner membrane</location>
        <topology evidence="7">Multi-pass membrane protein</topology>
    </subcellularLocation>
    <subcellularLocation>
        <location evidence="1">Cell membrane</location>
        <topology evidence="1">Multi-pass membrane protein</topology>
    </subcellularLocation>
</comment>
<dbReference type="GO" id="GO:0005886">
    <property type="term" value="C:plasma membrane"/>
    <property type="evidence" value="ECO:0007669"/>
    <property type="project" value="UniProtKB-SubCell"/>
</dbReference>
<evidence type="ECO:0000256" key="4">
    <source>
        <dbReference type="ARBA" id="ARBA00022692"/>
    </source>
</evidence>
<keyword evidence="6 7" id="KW-0472">Membrane</keyword>
<feature type="domain" description="Tripartite ATP-independent periplasmic transporters DctQ component" evidence="8">
    <location>
        <begin position="35"/>
        <end position="166"/>
    </location>
</feature>
<keyword evidence="7" id="KW-0997">Cell inner membrane</keyword>
<gene>
    <name evidence="9" type="ORF">DLJ53_29115</name>
</gene>
<dbReference type="EMBL" id="QHHQ01000009">
    <property type="protein sequence ID" value="RAH97269.1"/>
    <property type="molecule type" value="Genomic_DNA"/>
</dbReference>
<evidence type="ECO:0000256" key="6">
    <source>
        <dbReference type="ARBA" id="ARBA00023136"/>
    </source>
</evidence>
<comment type="function">
    <text evidence="7">Part of the tripartite ATP-independent periplasmic (TRAP) transport system.</text>
</comment>
<sequence>MAAPSRLSQRIDSLAAGLTRLGSLLSMVTLAALLALVAVSVATRLVFDLSGGSLNLMVRGNIESSSYLLLVLVLAALPVSLGSGFVRVDILVEHLPAPVQSVLDRLWSVLLALFAVLVARLFVSEAITAYERSYVSQDLRLPLAAIYGLGAAQLALFAFVATIRVVVPVPHREDA</sequence>
<reference evidence="9 10" key="1">
    <citation type="submission" date="2018-05" db="EMBL/GenBank/DDBJ databases">
        <title>Acuticoccus sediminis sp. nov., isolated from deep-sea sediment of Indian Ocean.</title>
        <authorList>
            <person name="Liu X."/>
            <person name="Lai Q."/>
            <person name="Du Y."/>
            <person name="Sun F."/>
            <person name="Zhang X."/>
            <person name="Wang S."/>
            <person name="Shao Z."/>
        </authorList>
    </citation>
    <scope>NUCLEOTIDE SEQUENCE [LARGE SCALE GENOMIC DNA]</scope>
    <source>
        <strain evidence="9 10">PTG4-2</strain>
    </source>
</reference>
<feature type="transmembrane region" description="Helical" evidence="7">
    <location>
        <begin position="106"/>
        <end position="123"/>
    </location>
</feature>
<keyword evidence="2 7" id="KW-0813">Transport</keyword>
<keyword evidence="4 7" id="KW-0812">Transmembrane</keyword>
<evidence type="ECO:0000313" key="9">
    <source>
        <dbReference type="EMBL" id="RAH97269.1"/>
    </source>
</evidence>
<dbReference type="Pfam" id="PF04290">
    <property type="entry name" value="DctQ"/>
    <property type="match status" value="1"/>
</dbReference>
<evidence type="ECO:0000256" key="3">
    <source>
        <dbReference type="ARBA" id="ARBA00022475"/>
    </source>
</evidence>
<feature type="transmembrane region" description="Helical" evidence="7">
    <location>
        <begin position="144"/>
        <end position="167"/>
    </location>
</feature>
<dbReference type="InterPro" id="IPR055348">
    <property type="entry name" value="DctQ"/>
</dbReference>
<evidence type="ECO:0000313" key="10">
    <source>
        <dbReference type="Proteomes" id="UP000249590"/>
    </source>
</evidence>
<keyword evidence="3" id="KW-1003">Cell membrane</keyword>
<accession>A0A8B2NQJ3</accession>
<keyword evidence="5 7" id="KW-1133">Transmembrane helix</keyword>
<dbReference type="RefSeq" id="WP_111351765.1">
    <property type="nucleotide sequence ID" value="NZ_JAIWKD010000009.1"/>
</dbReference>
<dbReference type="Proteomes" id="UP000249590">
    <property type="component" value="Unassembled WGS sequence"/>
</dbReference>
<evidence type="ECO:0000256" key="5">
    <source>
        <dbReference type="ARBA" id="ARBA00022989"/>
    </source>
</evidence>
<feature type="transmembrane region" description="Helical" evidence="7">
    <location>
        <begin position="24"/>
        <end position="47"/>
    </location>
</feature>
<proteinExistence type="inferred from homology"/>
<feature type="transmembrane region" description="Helical" evidence="7">
    <location>
        <begin position="67"/>
        <end position="86"/>
    </location>
</feature>
<keyword evidence="10" id="KW-1185">Reference proteome</keyword>
<comment type="subunit">
    <text evidence="7">The complex comprises the extracytoplasmic solute receptor protein and the two transmembrane proteins.</text>
</comment>
<dbReference type="GO" id="GO:0022857">
    <property type="term" value="F:transmembrane transporter activity"/>
    <property type="evidence" value="ECO:0007669"/>
    <property type="project" value="UniProtKB-UniRule"/>
</dbReference>
<comment type="similarity">
    <text evidence="7">Belongs to the TRAP transporter small permease family.</text>
</comment>
<protein>
    <recommendedName>
        <fullName evidence="7">TRAP transporter small permease protein</fullName>
    </recommendedName>
</protein>
<comment type="caution">
    <text evidence="9">The sequence shown here is derived from an EMBL/GenBank/DDBJ whole genome shotgun (WGS) entry which is preliminary data.</text>
</comment>
<evidence type="ECO:0000256" key="7">
    <source>
        <dbReference type="RuleBase" id="RU369079"/>
    </source>
</evidence>
<evidence type="ECO:0000256" key="2">
    <source>
        <dbReference type="ARBA" id="ARBA00022448"/>
    </source>
</evidence>
<evidence type="ECO:0000259" key="8">
    <source>
        <dbReference type="Pfam" id="PF04290"/>
    </source>
</evidence>
<dbReference type="AlphaFoldDB" id="A0A8B2NQJ3"/>
<evidence type="ECO:0000256" key="1">
    <source>
        <dbReference type="ARBA" id="ARBA00004651"/>
    </source>
</evidence>
<organism evidence="9 10">
    <name type="scientific">Acuticoccus sediminis</name>
    <dbReference type="NCBI Taxonomy" id="2184697"/>
    <lineage>
        <taxon>Bacteria</taxon>
        <taxon>Pseudomonadati</taxon>
        <taxon>Pseudomonadota</taxon>
        <taxon>Alphaproteobacteria</taxon>
        <taxon>Hyphomicrobiales</taxon>
        <taxon>Amorphaceae</taxon>
        <taxon>Acuticoccus</taxon>
    </lineage>
</organism>
<name>A0A8B2NQJ3_9HYPH</name>